<reference evidence="3 4" key="1">
    <citation type="journal article" date="2011" name="Virol. J.">
        <title>Complete genome sequence of the lytic Pseudomonas fluorescens phage phiIBB-PF7A.</title>
        <authorList>
            <person name="Sillankorva S."/>
            <person name="Kluskens L.D."/>
            <person name="Lingohr E.J."/>
            <person name="Kropinski A.M."/>
            <person name="Neubauer P."/>
            <person name="Azeredo J."/>
        </authorList>
    </citation>
    <scope>NUCLEOTIDE SEQUENCE [LARGE SCALE GENOMIC DNA]</scope>
</reference>
<comment type="similarity">
    <text evidence="1">Belongs to the T7virus minor capsid protein family.</text>
</comment>
<sequence length="519" mass="54500">MAQMQGGQQIGKDQGKGQNAADKLALFLKVFGGEVLTAFKRRSVTMDKHMVRTIQSGKSAQFPVMGRTAGFYLAPGENIDDKQGDIKHTEKVITIDGLLVSAVMIFDIEDAMNHYDVSSEYSAQLGEALAISADGAVLAEMALLCNLPEESDENIAGLGKASVLPIGKAADLMDPEARGKAILKGLTLARAKLTKNYVPSSDRFFYTSPEYYSAILAALMPNAANYAALIDPETGNIRNVMGFTVIEVPHLTVGGSGNDLAGTSRKHAFPQVSSDTVKVAADNVVGLFNHRSAVGTVKLKDMALERSRRANFQGDQIIGKYAMGHGGLRPEAAGALVIEKEGVSVPDPTGVTLSQKTMALDVGTSKALTATVQPVGAPQAVVWQSIDERVAKVSSAGLVEAIGAGTCDIVATTVNGLSAVCKVTVKIPNVPVTGVEFSRKDPVELTVGGTYTMTVNVLPANATNKNVTYEVEDPTIVKLGGTTGRTVQGLKVGTTVITATTEDGGFKTELGFVVKVEAP</sequence>
<dbReference type="SUPFAM" id="SSF49373">
    <property type="entry name" value="Invasin/intimin cell-adhesion fragments"/>
    <property type="match status" value="2"/>
</dbReference>
<keyword evidence="1" id="KW-0946">Virion</keyword>
<dbReference type="SMART" id="SM00635">
    <property type="entry name" value="BID_2"/>
    <property type="match status" value="2"/>
</dbReference>
<comment type="subcellular location">
    <subcellularLocation>
        <location evidence="1">Virion</location>
    </subcellularLocation>
</comment>
<dbReference type="GO" id="GO:0019028">
    <property type="term" value="C:viral capsid"/>
    <property type="evidence" value="ECO:0007669"/>
    <property type="project" value="UniProtKB-UniRule"/>
</dbReference>
<dbReference type="EMBL" id="GU583987">
    <property type="protein sequence ID" value="ADV35692.1"/>
    <property type="molecule type" value="Genomic_DNA"/>
</dbReference>
<dbReference type="KEGG" id="vg:10323814"/>
<dbReference type="InterPro" id="IPR039009">
    <property type="entry name" value="Capsid_Gp10A/Gp10B_dom"/>
</dbReference>
<dbReference type="Proteomes" id="UP000007475">
    <property type="component" value="Segment"/>
</dbReference>
<comment type="miscellaneous">
    <text evidence="1">The minor capsid protein is produced by a -1 ribosomal frameshift near the C-terminus of the ORF coding for the major capsid protein, producing a protein with a C-terminal extension compared to the major capsid protein. The major capsid protein is produced by conventional translation of the same ORF.</text>
</comment>
<dbReference type="GeneID" id="10323814"/>
<proteinExistence type="inferred from homology"/>
<dbReference type="Gene3D" id="2.60.40.1080">
    <property type="match status" value="2"/>
</dbReference>
<name>E9KIG6_9CAUD</name>
<dbReference type="Pfam" id="PF02368">
    <property type="entry name" value="Big_2"/>
    <property type="match status" value="2"/>
</dbReference>
<accession>E9KIG6</accession>
<feature type="domain" description="BIG2" evidence="2">
    <location>
        <begin position="431"/>
        <end position="511"/>
    </location>
</feature>
<evidence type="ECO:0000256" key="1">
    <source>
        <dbReference type="HAMAP-Rule" id="MF_04119"/>
    </source>
</evidence>
<evidence type="ECO:0000313" key="4">
    <source>
        <dbReference type="Proteomes" id="UP000007475"/>
    </source>
</evidence>
<evidence type="ECO:0000313" key="3">
    <source>
        <dbReference type="EMBL" id="ADV35692.1"/>
    </source>
</evidence>
<dbReference type="OrthoDB" id="4979at10239"/>
<gene>
    <name evidence="3" type="ORF">phiIBB-PF7Ap27</name>
</gene>
<feature type="domain" description="BIG2" evidence="2">
    <location>
        <begin position="347"/>
        <end position="423"/>
    </location>
</feature>
<dbReference type="RefSeq" id="YP_004306346.1">
    <property type="nucleotide sequence ID" value="NC_015264.1"/>
</dbReference>
<dbReference type="InterPro" id="IPR003343">
    <property type="entry name" value="Big_2"/>
</dbReference>
<comment type="subunit">
    <text evidence="1">Interacts with the connector protein and the major capsid protein.</text>
</comment>
<organism evidence="3 4">
    <name type="scientific">Pseudomonas phage phiIBB-PF7A</name>
    <dbReference type="NCBI Taxonomy" id="942165"/>
    <lineage>
        <taxon>Viruses</taxon>
        <taxon>Duplodnaviria</taxon>
        <taxon>Heunggongvirae</taxon>
        <taxon>Uroviricota</taxon>
        <taxon>Caudoviricetes</taxon>
        <taxon>Autographivirales</taxon>
        <taxon>Autotranscriptaviridae</taxon>
        <taxon>Studiervirinae</taxon>
        <taxon>Pifdecavirus</taxon>
        <taxon>Pifdecavirus IBBPF7A</taxon>
    </lineage>
</organism>
<dbReference type="Pfam" id="PF21703">
    <property type="entry name" value="Gp10A-like"/>
    <property type="match status" value="1"/>
</dbReference>
<dbReference type="InterPro" id="IPR008964">
    <property type="entry name" value="Invasin/intimin_cell_adhesion"/>
</dbReference>
<dbReference type="HAMAP" id="MF_04119">
    <property type="entry name" value="CAPSID_PROTEIN_T7"/>
    <property type="match status" value="1"/>
</dbReference>
<evidence type="ECO:0000259" key="2">
    <source>
        <dbReference type="SMART" id="SM00635"/>
    </source>
</evidence>
<keyword evidence="4" id="KW-1185">Reference proteome</keyword>
<comment type="function">
    <text evidence="1">Assembles with the major capsid protein to form an icosahedral capsid. The major and minor capsid proteins are incorporated into the capsid in about a 90/10 ratio respectively. Once the capsid is formed, encapsidates one single copy of the viral genome.</text>
</comment>
<protein>
    <recommendedName>
        <fullName evidence="1">Minor capsid protein</fullName>
    </recommendedName>
    <alternativeName>
        <fullName evidence="1">Minor head protein</fullName>
    </alternativeName>
</protein>
<dbReference type="InterPro" id="IPR049301">
    <property type="entry name" value="Capsid_Gp10A/Gp10B-like_dom"/>
</dbReference>
<keyword evidence="1" id="KW-0167">Capsid protein</keyword>